<keyword evidence="5 6" id="KW-0472">Membrane</keyword>
<dbReference type="GO" id="GO:0016020">
    <property type="term" value="C:membrane"/>
    <property type="evidence" value="ECO:0007669"/>
    <property type="project" value="UniProtKB-SubCell"/>
</dbReference>
<comment type="subcellular location">
    <subcellularLocation>
        <location evidence="1">Membrane</location>
        <topology evidence="1">Multi-pass membrane protein</topology>
    </subcellularLocation>
</comment>
<name>A0A3Q7GU40_SOLLC</name>
<evidence type="ECO:0000313" key="8">
    <source>
        <dbReference type="Proteomes" id="UP000004994"/>
    </source>
</evidence>
<protein>
    <submittedName>
        <fullName evidence="7">Uncharacterized protein</fullName>
    </submittedName>
</protein>
<dbReference type="AlphaFoldDB" id="A0A3Q7GU40"/>
<evidence type="ECO:0000313" key="7">
    <source>
        <dbReference type="EnsemblPlants" id="Solyc06g054100.2.1"/>
    </source>
</evidence>
<dbReference type="PaxDb" id="4081-Solyc06g054100.1.1"/>
<dbReference type="Gramene" id="Solyc06g054100.2.1">
    <property type="protein sequence ID" value="Solyc06g054100.2.1"/>
    <property type="gene ID" value="Solyc06g054100.2"/>
</dbReference>
<keyword evidence="2" id="KW-0813">Transport</keyword>
<dbReference type="Pfam" id="PF03092">
    <property type="entry name" value="BT1"/>
    <property type="match status" value="1"/>
</dbReference>
<evidence type="ECO:0000256" key="4">
    <source>
        <dbReference type="ARBA" id="ARBA00022989"/>
    </source>
</evidence>
<organism evidence="7">
    <name type="scientific">Solanum lycopersicum</name>
    <name type="common">Tomato</name>
    <name type="synonym">Lycopersicon esculentum</name>
    <dbReference type="NCBI Taxonomy" id="4081"/>
    <lineage>
        <taxon>Eukaryota</taxon>
        <taxon>Viridiplantae</taxon>
        <taxon>Streptophyta</taxon>
        <taxon>Embryophyta</taxon>
        <taxon>Tracheophyta</taxon>
        <taxon>Spermatophyta</taxon>
        <taxon>Magnoliopsida</taxon>
        <taxon>eudicotyledons</taxon>
        <taxon>Gunneridae</taxon>
        <taxon>Pentapetalae</taxon>
        <taxon>asterids</taxon>
        <taxon>lamiids</taxon>
        <taxon>Solanales</taxon>
        <taxon>Solanaceae</taxon>
        <taxon>Solanoideae</taxon>
        <taxon>Solaneae</taxon>
        <taxon>Solanum</taxon>
        <taxon>Solanum subgen. Lycopersicon</taxon>
    </lineage>
</organism>
<dbReference type="Proteomes" id="UP000004994">
    <property type="component" value="Chromosome 6"/>
</dbReference>
<keyword evidence="8" id="KW-1185">Reference proteome</keyword>
<keyword evidence="4 6" id="KW-1133">Transmembrane helix</keyword>
<keyword evidence="3 6" id="KW-0812">Transmembrane</keyword>
<evidence type="ECO:0000256" key="2">
    <source>
        <dbReference type="ARBA" id="ARBA00022448"/>
    </source>
</evidence>
<dbReference type="InterPro" id="IPR039309">
    <property type="entry name" value="BT1"/>
</dbReference>
<dbReference type="PANTHER" id="PTHR31585">
    <property type="entry name" value="FOLATE-BIOPTERIN TRANSPORTER 1, CHLOROPLASTIC"/>
    <property type="match status" value="1"/>
</dbReference>
<dbReference type="STRING" id="4081.A0A3Q7GU40"/>
<reference evidence="7" key="2">
    <citation type="submission" date="2019-01" db="UniProtKB">
        <authorList>
            <consortium name="EnsemblPlants"/>
        </authorList>
    </citation>
    <scope>IDENTIFICATION</scope>
    <source>
        <strain evidence="7">cv. Heinz 1706</strain>
    </source>
</reference>
<accession>A0A3Q7GU40</accession>
<dbReference type="InParanoid" id="A0A3Q7GU40"/>
<feature type="transmembrane region" description="Helical" evidence="6">
    <location>
        <begin position="60"/>
        <end position="79"/>
    </location>
</feature>
<sequence length="122" mass="14175">MVYIVQGVLGLSDLAVSFYLKDDYCRAVISGFSSLPWLVKPLYGFISDSFPLFGYRRRSYLVLSGLFGALSWFLMGHFCRQQVWCCFLHTYWFSFCFFLSCHKFLLVLVGFSYLTCGVRFVT</sequence>
<evidence type="ECO:0000256" key="3">
    <source>
        <dbReference type="ARBA" id="ARBA00022692"/>
    </source>
</evidence>
<evidence type="ECO:0000256" key="6">
    <source>
        <dbReference type="SAM" id="Phobius"/>
    </source>
</evidence>
<evidence type="ECO:0000256" key="1">
    <source>
        <dbReference type="ARBA" id="ARBA00004141"/>
    </source>
</evidence>
<reference evidence="7" key="1">
    <citation type="journal article" date="2012" name="Nature">
        <title>The tomato genome sequence provides insights into fleshy fruit evolution.</title>
        <authorList>
            <consortium name="Tomato Genome Consortium"/>
        </authorList>
    </citation>
    <scope>NUCLEOTIDE SEQUENCE [LARGE SCALE GENOMIC DNA]</scope>
    <source>
        <strain evidence="7">cv. Heinz 1706</strain>
    </source>
</reference>
<dbReference type="PANTHER" id="PTHR31585:SF45">
    <property type="entry name" value="FOLATE-BIOPTERIN TRANSPORTER 1, CHLOROPLASTIC-LIKE ISOFORM X1"/>
    <property type="match status" value="1"/>
</dbReference>
<dbReference type="EnsemblPlants" id="Solyc06g054100.2.1">
    <property type="protein sequence ID" value="Solyc06g054100.2.1"/>
    <property type="gene ID" value="Solyc06g054100.2"/>
</dbReference>
<evidence type="ECO:0000256" key="5">
    <source>
        <dbReference type="ARBA" id="ARBA00023136"/>
    </source>
</evidence>
<feature type="transmembrane region" description="Helical" evidence="6">
    <location>
        <begin position="91"/>
        <end position="114"/>
    </location>
</feature>
<proteinExistence type="predicted"/>